<evidence type="ECO:0000256" key="4">
    <source>
        <dbReference type="SAM" id="SignalP"/>
    </source>
</evidence>
<dbReference type="RefSeq" id="WP_407349029.1">
    <property type="nucleotide sequence ID" value="NZ_CP136864.1"/>
</dbReference>
<dbReference type="InterPro" id="IPR050072">
    <property type="entry name" value="Peptidase_M20A"/>
</dbReference>
<evidence type="ECO:0000256" key="1">
    <source>
        <dbReference type="ARBA" id="ARBA00022723"/>
    </source>
</evidence>
<dbReference type="InterPro" id="IPR036264">
    <property type="entry name" value="Bact_exopeptidase_dim_dom"/>
</dbReference>
<protein>
    <submittedName>
        <fullName evidence="6">M20/M25/M40 family metallo-hydrolase</fullName>
    </submittedName>
</protein>
<name>A0ABZ0I4E8_9GAMM</name>
<dbReference type="PANTHER" id="PTHR43808:SF17">
    <property type="entry name" value="PEPTIDASE M20"/>
    <property type="match status" value="1"/>
</dbReference>
<keyword evidence="4" id="KW-0732">Signal</keyword>
<reference evidence="6 7" key="1">
    <citation type="submission" date="2023-10" db="EMBL/GenBank/DDBJ databases">
        <title>Two novel species belonging to the OM43/NOR5 clade.</title>
        <authorList>
            <person name="Park M."/>
        </authorList>
    </citation>
    <scope>NUCLEOTIDE SEQUENCE [LARGE SCALE GENOMIC DNA]</scope>
    <source>
        <strain evidence="6 7">IMCC43200</strain>
    </source>
</reference>
<keyword evidence="1" id="KW-0479">Metal-binding</keyword>
<dbReference type="SUPFAM" id="SSF53187">
    <property type="entry name" value="Zn-dependent exopeptidases"/>
    <property type="match status" value="1"/>
</dbReference>
<dbReference type="Gene3D" id="3.40.630.10">
    <property type="entry name" value="Zn peptidases"/>
    <property type="match status" value="1"/>
</dbReference>
<keyword evidence="2" id="KW-0378">Hydrolase</keyword>
<keyword evidence="7" id="KW-1185">Reference proteome</keyword>
<keyword evidence="3" id="KW-0170">Cobalt</keyword>
<dbReference type="Pfam" id="PF01546">
    <property type="entry name" value="Peptidase_M20"/>
    <property type="match status" value="1"/>
</dbReference>
<dbReference type="PANTHER" id="PTHR43808">
    <property type="entry name" value="ACETYLORNITHINE DEACETYLASE"/>
    <property type="match status" value="1"/>
</dbReference>
<evidence type="ECO:0000313" key="7">
    <source>
        <dbReference type="Proteomes" id="UP001626537"/>
    </source>
</evidence>
<dbReference type="SUPFAM" id="SSF55031">
    <property type="entry name" value="Bacterial exopeptidase dimerisation domain"/>
    <property type="match status" value="1"/>
</dbReference>
<evidence type="ECO:0000256" key="3">
    <source>
        <dbReference type="ARBA" id="ARBA00023285"/>
    </source>
</evidence>
<dbReference type="InterPro" id="IPR002933">
    <property type="entry name" value="Peptidase_M20"/>
</dbReference>
<dbReference type="Pfam" id="PF07687">
    <property type="entry name" value="M20_dimer"/>
    <property type="match status" value="1"/>
</dbReference>
<dbReference type="Gene3D" id="3.30.70.360">
    <property type="match status" value="1"/>
</dbReference>
<dbReference type="Proteomes" id="UP001626537">
    <property type="component" value="Chromosome"/>
</dbReference>
<feature type="signal peptide" evidence="4">
    <location>
        <begin position="1"/>
        <end position="30"/>
    </location>
</feature>
<evidence type="ECO:0000313" key="6">
    <source>
        <dbReference type="EMBL" id="WOJ94393.1"/>
    </source>
</evidence>
<feature type="domain" description="Peptidase M20 dimerisation" evidence="5">
    <location>
        <begin position="230"/>
        <end position="330"/>
    </location>
</feature>
<dbReference type="EMBL" id="CP136864">
    <property type="protein sequence ID" value="WOJ94393.1"/>
    <property type="molecule type" value="Genomic_DNA"/>
</dbReference>
<proteinExistence type="predicted"/>
<sequence>MNRFAGLKFSLPPTAVLCCWLPLMLGSVQAAEPSHEVQANYRAEMGAITADPRVQAALQYVVGVKEKSQKELIELTEIPAPPFKEDVRAAHFAKMLKEAGIKDVQIDGAGNVIGRRPGKTGSKVVAYAAHLDTVFPEGTDVTVKFDGEKMRAPGIGDNTRGLVTVLEVIGALQSANIETDADLLFIGNVGEEGLGDLRGVKYLFREGAEKIDTFIAVDGGSAERLVYGGVGSHRYRVTFKGPGGHSWGAFGLANPQHALGRAIALFDENAPSVTSVGEKTSYNVGRIGGGTSINSIPFEAWMEIDMRSGSQAKLDDIDAVLQSAIATALQQENDGRLDGPPLTVDIDRVGTRPAAKGNVDSALVQRAMAASQALGVTPSLQISSTDSNLPISKGIPAVTMSRGGKSGEAHSLHEWWQPVDAHLGPQIGILTILAEAGLAD</sequence>
<accession>A0ABZ0I4E8</accession>
<evidence type="ECO:0000256" key="2">
    <source>
        <dbReference type="ARBA" id="ARBA00022801"/>
    </source>
</evidence>
<gene>
    <name evidence="6" type="ORF">R0135_04325</name>
</gene>
<evidence type="ECO:0000259" key="5">
    <source>
        <dbReference type="Pfam" id="PF07687"/>
    </source>
</evidence>
<dbReference type="InterPro" id="IPR011650">
    <property type="entry name" value="Peptidase_M20_dimer"/>
</dbReference>
<organism evidence="6 7">
    <name type="scientific">Congregibacter variabilis</name>
    <dbReference type="NCBI Taxonomy" id="3081200"/>
    <lineage>
        <taxon>Bacteria</taxon>
        <taxon>Pseudomonadati</taxon>
        <taxon>Pseudomonadota</taxon>
        <taxon>Gammaproteobacteria</taxon>
        <taxon>Cellvibrionales</taxon>
        <taxon>Halieaceae</taxon>
        <taxon>Congregibacter</taxon>
    </lineage>
</organism>
<feature type="chain" id="PRO_5045741482" evidence="4">
    <location>
        <begin position="31"/>
        <end position="440"/>
    </location>
</feature>